<dbReference type="NCBIfam" id="NF004630">
    <property type="entry name" value="PRK05974.1"/>
    <property type="match status" value="1"/>
</dbReference>
<dbReference type="PANTHER" id="PTHR34696:SF1">
    <property type="entry name" value="PHOSPHORIBOSYLFORMYLGLYCINAMIDINE SYNTHASE SUBUNIT PURS"/>
    <property type="match status" value="1"/>
</dbReference>
<keyword evidence="5 6" id="KW-0067">ATP-binding</keyword>
<dbReference type="GO" id="GO:0006189">
    <property type="term" value="P:'de novo' IMP biosynthetic process"/>
    <property type="evidence" value="ECO:0007669"/>
    <property type="project" value="UniProtKB-UniRule"/>
</dbReference>
<dbReference type="InterPro" id="IPR036604">
    <property type="entry name" value="PurS-like_sf"/>
</dbReference>
<dbReference type="EMBL" id="CP034791">
    <property type="protein sequence ID" value="AZT90258.1"/>
    <property type="molecule type" value="Genomic_DNA"/>
</dbReference>
<dbReference type="GO" id="GO:0005737">
    <property type="term" value="C:cytoplasm"/>
    <property type="evidence" value="ECO:0007669"/>
    <property type="project" value="UniProtKB-SubCell"/>
</dbReference>
<organism evidence="7 8">
    <name type="scientific">Caldicellulosiruptor changbaiensis</name>
    <dbReference type="NCBI Taxonomy" id="1222016"/>
    <lineage>
        <taxon>Bacteria</taxon>
        <taxon>Bacillati</taxon>
        <taxon>Bacillota</taxon>
        <taxon>Bacillota incertae sedis</taxon>
        <taxon>Caldicellulosiruptorales</taxon>
        <taxon>Caldicellulosiruptoraceae</taxon>
        <taxon>Caldicellulosiruptor</taxon>
    </lineage>
</organism>
<proteinExistence type="inferred from homology"/>
<accession>A0A3T0D5H1</accession>
<comment type="subunit">
    <text evidence="6">Part of the FGAM synthase complex composed of 1 PurL, 1 PurQ and 2 PurS subunits.</text>
</comment>
<dbReference type="RefSeq" id="WP_039764344.1">
    <property type="nucleotide sequence ID" value="NZ_CP034791.1"/>
</dbReference>
<comment type="catalytic activity">
    <reaction evidence="6">
        <text>N(2)-formyl-N(1)-(5-phospho-beta-D-ribosyl)glycinamide + L-glutamine + ATP + H2O = 2-formamido-N(1)-(5-O-phospho-beta-D-ribosyl)acetamidine + L-glutamate + ADP + phosphate + H(+)</text>
        <dbReference type="Rhea" id="RHEA:17129"/>
        <dbReference type="ChEBI" id="CHEBI:15377"/>
        <dbReference type="ChEBI" id="CHEBI:15378"/>
        <dbReference type="ChEBI" id="CHEBI:29985"/>
        <dbReference type="ChEBI" id="CHEBI:30616"/>
        <dbReference type="ChEBI" id="CHEBI:43474"/>
        <dbReference type="ChEBI" id="CHEBI:58359"/>
        <dbReference type="ChEBI" id="CHEBI:147286"/>
        <dbReference type="ChEBI" id="CHEBI:147287"/>
        <dbReference type="ChEBI" id="CHEBI:456216"/>
        <dbReference type="EC" id="6.3.5.3"/>
    </reaction>
</comment>
<evidence type="ECO:0000256" key="5">
    <source>
        <dbReference type="ARBA" id="ARBA00022840"/>
    </source>
</evidence>
<dbReference type="Pfam" id="PF02700">
    <property type="entry name" value="PurS"/>
    <property type="match status" value="1"/>
</dbReference>
<protein>
    <recommendedName>
        <fullName evidence="6">Phosphoribosylformylglycinamidine synthase subunit PurS</fullName>
        <shortName evidence="6">FGAM synthase</shortName>
        <ecNumber evidence="6">6.3.5.3</ecNumber>
    </recommendedName>
    <alternativeName>
        <fullName evidence="6">Formylglycinamide ribonucleotide amidotransferase subunit III</fullName>
        <shortName evidence="6">FGAR amidotransferase III</shortName>
        <shortName evidence="6">FGAR-AT III</shortName>
    </alternativeName>
    <alternativeName>
        <fullName evidence="6">Phosphoribosylformylglycinamidine synthase subunit III</fullName>
    </alternativeName>
</protein>
<dbReference type="Gene3D" id="3.30.1280.10">
    <property type="entry name" value="Phosphoribosylformylglycinamidine synthase subunit PurS"/>
    <property type="match status" value="1"/>
</dbReference>
<comment type="similarity">
    <text evidence="6">Belongs to the PurS family.</text>
</comment>
<keyword evidence="1 6" id="KW-0963">Cytoplasm</keyword>
<dbReference type="KEGG" id="ccha:ELD05_06165"/>
<dbReference type="HAMAP" id="MF_01926">
    <property type="entry name" value="PurS"/>
    <property type="match status" value="1"/>
</dbReference>
<evidence type="ECO:0000256" key="2">
    <source>
        <dbReference type="ARBA" id="ARBA00022598"/>
    </source>
</evidence>
<evidence type="ECO:0000313" key="7">
    <source>
        <dbReference type="EMBL" id="AZT90258.1"/>
    </source>
</evidence>
<dbReference type="GO" id="GO:0004642">
    <property type="term" value="F:phosphoribosylformylglycinamidine synthase activity"/>
    <property type="evidence" value="ECO:0007669"/>
    <property type="project" value="UniProtKB-UniRule"/>
</dbReference>
<dbReference type="Proteomes" id="UP000282930">
    <property type="component" value="Chromosome"/>
</dbReference>
<evidence type="ECO:0000256" key="4">
    <source>
        <dbReference type="ARBA" id="ARBA00022755"/>
    </source>
</evidence>
<comment type="function">
    <text evidence="6">Part of the phosphoribosylformylglycinamidine synthase complex involved in the purines biosynthetic pathway. Catalyzes the ATP-dependent conversion of formylglycinamide ribonucleotide (FGAR) and glutamine to yield formylglycinamidine ribonucleotide (FGAM) and glutamate. The FGAM synthase complex is composed of three subunits. PurQ produces an ammonia molecule by converting glutamine to glutamate. PurL transfers the ammonia molecule to FGAR to form FGAM in an ATP-dependent manner. PurS interacts with PurQ and PurL and is thought to assist in the transfer of the ammonia molecule from PurQ to PurL.</text>
</comment>
<dbReference type="InterPro" id="IPR003850">
    <property type="entry name" value="PurS"/>
</dbReference>
<comment type="subcellular location">
    <subcellularLocation>
        <location evidence="6">Cytoplasm</location>
    </subcellularLocation>
</comment>
<sequence>MLKAEIFVYLKKSISDPPGIAVLNSLKSLGFENVEKVRMGKYIVVYLNENDIEKAKEEVKLMCEKLLCNPVMEEYKFNISEE</sequence>
<keyword evidence="4 6" id="KW-0658">Purine biosynthesis</keyword>
<dbReference type="AlphaFoldDB" id="A0A3T0D5H1"/>
<dbReference type="SUPFAM" id="SSF82697">
    <property type="entry name" value="PurS-like"/>
    <property type="match status" value="1"/>
</dbReference>
<evidence type="ECO:0000256" key="1">
    <source>
        <dbReference type="ARBA" id="ARBA00022490"/>
    </source>
</evidence>
<comment type="pathway">
    <text evidence="6">Purine metabolism; IMP biosynthesis via de novo pathway; 5-amino-1-(5-phospho-D-ribosyl)imidazole from N(2)-formyl-N(1)-(5-phospho-D-ribosyl)glycinamide: step 1/2.</text>
</comment>
<dbReference type="GO" id="GO:0005524">
    <property type="term" value="F:ATP binding"/>
    <property type="evidence" value="ECO:0007669"/>
    <property type="project" value="UniProtKB-UniRule"/>
</dbReference>
<gene>
    <name evidence="6 7" type="primary">purS</name>
    <name evidence="7" type="ORF">ELD05_06165</name>
</gene>
<evidence type="ECO:0000313" key="8">
    <source>
        <dbReference type="Proteomes" id="UP000282930"/>
    </source>
</evidence>
<dbReference type="UniPathway" id="UPA00074">
    <property type="reaction ID" value="UER00128"/>
</dbReference>
<reference evidence="7 8" key="1">
    <citation type="submission" date="2018-12" db="EMBL/GenBank/DDBJ databases">
        <title>Genome sequence from the cellulolytic species, Caldicellulosiruptor changbaiensis.</title>
        <authorList>
            <person name="Blumer-Schuette S.E."/>
            <person name="Mendoza C."/>
        </authorList>
    </citation>
    <scope>NUCLEOTIDE SEQUENCE [LARGE SCALE GENOMIC DNA]</scope>
    <source>
        <strain evidence="7 8">CBS-Z</strain>
    </source>
</reference>
<dbReference type="EC" id="6.3.5.3" evidence="6"/>
<name>A0A3T0D5H1_9FIRM</name>
<evidence type="ECO:0000256" key="3">
    <source>
        <dbReference type="ARBA" id="ARBA00022741"/>
    </source>
</evidence>
<keyword evidence="3 6" id="KW-0547">Nucleotide-binding</keyword>
<evidence type="ECO:0000256" key="6">
    <source>
        <dbReference type="HAMAP-Rule" id="MF_01926"/>
    </source>
</evidence>
<keyword evidence="2 6" id="KW-0436">Ligase</keyword>
<dbReference type="NCBIfam" id="TIGR00302">
    <property type="entry name" value="phosphoribosylformylglycinamidine synthase subunit PurS"/>
    <property type="match status" value="1"/>
</dbReference>
<keyword evidence="8" id="KW-1185">Reference proteome</keyword>
<dbReference type="PANTHER" id="PTHR34696">
    <property type="entry name" value="PHOSPHORIBOSYLFORMYLGLYCINAMIDINE SYNTHASE SUBUNIT PURS"/>
    <property type="match status" value="1"/>
</dbReference>